<dbReference type="InParanoid" id="A0A1D3D744"/>
<evidence type="ECO:0000313" key="3">
    <source>
        <dbReference type="Proteomes" id="UP000095192"/>
    </source>
</evidence>
<protein>
    <submittedName>
        <fullName evidence="2">Uncharacterized protein</fullName>
    </submittedName>
</protein>
<dbReference type="VEuPathDB" id="ToxoDB:cyc_06157"/>
<name>A0A1D3D744_9EIME</name>
<accession>A0A1D3D744</accession>
<evidence type="ECO:0000256" key="1">
    <source>
        <dbReference type="SAM" id="MobiDB-lite"/>
    </source>
</evidence>
<gene>
    <name evidence="2" type="ORF">cyc_06157</name>
</gene>
<reference evidence="2 3" key="1">
    <citation type="journal article" date="2016" name="BMC Genomics">
        <title>Comparative genomics reveals Cyclospora cayetanensis possesses coccidia-like metabolism and invasion components but unique surface antigens.</title>
        <authorList>
            <person name="Liu S."/>
            <person name="Wang L."/>
            <person name="Zheng H."/>
            <person name="Xu Z."/>
            <person name="Roellig D.M."/>
            <person name="Li N."/>
            <person name="Frace M.A."/>
            <person name="Tang K."/>
            <person name="Arrowood M.J."/>
            <person name="Moss D.M."/>
            <person name="Zhang L."/>
            <person name="Feng Y."/>
            <person name="Xiao L."/>
        </authorList>
    </citation>
    <scope>NUCLEOTIDE SEQUENCE [LARGE SCALE GENOMIC DNA]</scope>
    <source>
        <strain evidence="2 3">CHN_HEN01</strain>
    </source>
</reference>
<organism evidence="2 3">
    <name type="scientific">Cyclospora cayetanensis</name>
    <dbReference type="NCBI Taxonomy" id="88456"/>
    <lineage>
        <taxon>Eukaryota</taxon>
        <taxon>Sar</taxon>
        <taxon>Alveolata</taxon>
        <taxon>Apicomplexa</taxon>
        <taxon>Conoidasida</taxon>
        <taxon>Coccidia</taxon>
        <taxon>Eucoccidiorida</taxon>
        <taxon>Eimeriorina</taxon>
        <taxon>Eimeriidae</taxon>
        <taxon>Cyclospora</taxon>
    </lineage>
</organism>
<dbReference type="Proteomes" id="UP000095192">
    <property type="component" value="Unassembled WGS sequence"/>
</dbReference>
<sequence>MAAQRHKLEVVALSVVLPYGVDGQKEASCRIVFALLQYFSCLALELCEQKEPSCSSVITTDTERAACAVHHACFCSIDFAAEVSLLTQLECRGANTPTFFFGVDKNNDPVVYKPKLSGLKKLYEYSVLQTDCYLIDLELKRTNRKGFTLVIDFKSVEKEADRGNLDLFNSMEIVPIEPDKLIISEDNSALFKAVSPQQVPYPYSKNSKTFEANPEETSSVSMDAKRRGKLVLEHTYKVFPPFSPIDSDTELEGPQSASTSAGMGFMQGSADATLSDTEMDSDDFE</sequence>
<comment type="caution">
    <text evidence="2">The sequence shown here is derived from an EMBL/GenBank/DDBJ whole genome shotgun (WGS) entry which is preliminary data.</text>
</comment>
<evidence type="ECO:0000313" key="2">
    <source>
        <dbReference type="EMBL" id="OEH79266.1"/>
    </source>
</evidence>
<keyword evidence="3" id="KW-1185">Reference proteome</keyword>
<dbReference type="EMBL" id="JROU02000440">
    <property type="protein sequence ID" value="OEH79266.1"/>
    <property type="molecule type" value="Genomic_DNA"/>
</dbReference>
<dbReference type="AlphaFoldDB" id="A0A1D3D744"/>
<proteinExistence type="predicted"/>
<dbReference type="VEuPathDB" id="ToxoDB:LOC34622389"/>
<feature type="region of interest" description="Disordered" evidence="1">
    <location>
        <begin position="243"/>
        <end position="285"/>
    </location>
</feature>